<reference evidence="3" key="2">
    <citation type="journal article" date="2016" name="Sci. Rep.">
        <title>Dictyocaulus viviparus genome, variome and transcriptome elucidate lungworm biology and support future intervention.</title>
        <authorList>
            <person name="McNulty S.N."/>
            <person name="Strube C."/>
            <person name="Rosa B.A."/>
            <person name="Martin J.C."/>
            <person name="Tyagi R."/>
            <person name="Choi Y.J."/>
            <person name="Wang Q."/>
            <person name="Hallsworth Pepin K."/>
            <person name="Zhang X."/>
            <person name="Ozersky P."/>
            <person name="Wilson R.K."/>
            <person name="Sternberg P.W."/>
            <person name="Gasser R.B."/>
            <person name="Mitreva M."/>
        </authorList>
    </citation>
    <scope>NUCLEOTIDE SEQUENCE [LARGE SCALE GENOMIC DNA]</scope>
    <source>
        <strain evidence="3">HannoverDv2000</strain>
    </source>
</reference>
<reference evidence="2 3" key="1">
    <citation type="submission" date="2013-11" db="EMBL/GenBank/DDBJ databases">
        <title>Draft genome of the bovine lungworm Dictyocaulus viviparus.</title>
        <authorList>
            <person name="Mitreva M."/>
        </authorList>
    </citation>
    <scope>NUCLEOTIDE SEQUENCE [LARGE SCALE GENOMIC DNA]</scope>
    <source>
        <strain evidence="2 3">HannoverDv2000</strain>
    </source>
</reference>
<dbReference type="Pfam" id="PF17641">
    <property type="entry name" value="ASPRs"/>
    <property type="match status" value="1"/>
</dbReference>
<sequence>MSPIFVFLVLALNVLLDAAPLPLVTNTKCSLSPRVKKIFKDFLRKHNFPTNWDCGLENLAKGELDRAESATTNFPLTEAASKYYTLTSKGMNIREALDRIPSLFLEDGKYLDRKARFGCNREKRKELVLACIIEPKHEKKVK</sequence>
<keyword evidence="1" id="KW-0732">Signal</keyword>
<evidence type="ECO:0008006" key="4">
    <source>
        <dbReference type="Google" id="ProtNLM"/>
    </source>
</evidence>
<feature type="signal peptide" evidence="1">
    <location>
        <begin position="1"/>
        <end position="18"/>
    </location>
</feature>
<dbReference type="AlphaFoldDB" id="A0A0D8YA11"/>
<evidence type="ECO:0000313" key="3">
    <source>
        <dbReference type="Proteomes" id="UP000053766"/>
    </source>
</evidence>
<name>A0A0D8YA11_DICVI</name>
<accession>A0A0D8YA11</accession>
<feature type="chain" id="PRO_5002336350" description="SCP domain-containing protein" evidence="1">
    <location>
        <begin position="19"/>
        <end position="142"/>
    </location>
</feature>
<dbReference type="EMBL" id="KN716150">
    <property type="protein sequence ID" value="KJH53595.1"/>
    <property type="molecule type" value="Genomic_DNA"/>
</dbReference>
<gene>
    <name evidence="2" type="ORF">DICVIV_00023</name>
</gene>
<keyword evidence="3" id="KW-1185">Reference proteome</keyword>
<dbReference type="Proteomes" id="UP000053766">
    <property type="component" value="Unassembled WGS sequence"/>
</dbReference>
<dbReference type="InterPro" id="IPR035109">
    <property type="entry name" value="ASPR"/>
</dbReference>
<proteinExistence type="predicted"/>
<organism evidence="2 3">
    <name type="scientific">Dictyocaulus viviparus</name>
    <name type="common">Bovine lungworm</name>
    <dbReference type="NCBI Taxonomy" id="29172"/>
    <lineage>
        <taxon>Eukaryota</taxon>
        <taxon>Metazoa</taxon>
        <taxon>Ecdysozoa</taxon>
        <taxon>Nematoda</taxon>
        <taxon>Chromadorea</taxon>
        <taxon>Rhabditida</taxon>
        <taxon>Rhabditina</taxon>
        <taxon>Rhabditomorpha</taxon>
        <taxon>Strongyloidea</taxon>
        <taxon>Metastrongylidae</taxon>
        <taxon>Dictyocaulus</taxon>
    </lineage>
</organism>
<protein>
    <recommendedName>
        <fullName evidence="4">SCP domain-containing protein</fullName>
    </recommendedName>
</protein>
<evidence type="ECO:0000256" key="1">
    <source>
        <dbReference type="SAM" id="SignalP"/>
    </source>
</evidence>
<evidence type="ECO:0000313" key="2">
    <source>
        <dbReference type="EMBL" id="KJH53595.1"/>
    </source>
</evidence>